<dbReference type="Gene3D" id="3.40.50.300">
    <property type="entry name" value="P-loop containing nucleotide triphosphate hydrolases"/>
    <property type="match status" value="1"/>
</dbReference>
<accession>A0AAT9GEG4</accession>
<organism evidence="1">
    <name type="scientific">Wolbachia endosymbiont of Sergentomyia squamirostris</name>
    <dbReference type="NCBI Taxonomy" id="3113640"/>
    <lineage>
        <taxon>Bacteria</taxon>
        <taxon>Pseudomonadati</taxon>
        <taxon>Pseudomonadota</taxon>
        <taxon>Alphaproteobacteria</taxon>
        <taxon>Rickettsiales</taxon>
        <taxon>Anaplasmataceae</taxon>
        <taxon>Wolbachieae</taxon>
        <taxon>Wolbachia</taxon>
    </lineage>
</organism>
<evidence type="ECO:0008006" key="2">
    <source>
        <dbReference type="Google" id="ProtNLM"/>
    </source>
</evidence>
<protein>
    <recommendedName>
        <fullName evidence="2">AAA family ATPase</fullName>
    </recommendedName>
</protein>
<dbReference type="EMBL" id="AP029172">
    <property type="protein sequence ID" value="BFD48225.1"/>
    <property type="molecule type" value="Genomic_DNA"/>
</dbReference>
<dbReference type="Pfam" id="PF13481">
    <property type="entry name" value="AAA_25"/>
    <property type="match status" value="1"/>
</dbReference>
<dbReference type="SUPFAM" id="SSF52540">
    <property type="entry name" value="P-loop containing nucleoside triphosphate hydrolases"/>
    <property type="match status" value="1"/>
</dbReference>
<gene>
    <name evidence="1" type="ORF">DMENIID0003_12990</name>
</gene>
<dbReference type="AlphaFoldDB" id="A0AAT9GEG4"/>
<evidence type="ECO:0000313" key="1">
    <source>
        <dbReference type="EMBL" id="BFD48225.1"/>
    </source>
</evidence>
<reference evidence="1" key="1">
    <citation type="submission" date="2024-01" db="EMBL/GenBank/DDBJ databases">
        <title>Sequencing the genomes of a sandfly, Sergentomyia squamirostris, and its two endosymbionts.</title>
        <authorList>
            <person name="Itokawa K."/>
            <person name="Sanjoba C."/>
        </authorList>
    </citation>
    <scope>NUCLEOTIDE SEQUENCE</scope>
    <source>
        <strain evidence="1">WSSQ</strain>
    </source>
</reference>
<dbReference type="InterPro" id="IPR027417">
    <property type="entry name" value="P-loop_NTPase"/>
</dbReference>
<name>A0AAT9GEG4_9RICK</name>
<sequence length="394" mass="44676">MKYDEEKLWIAVIERAIKDAAGKNPELKKEAIKWFDSESFETVCELANLSSKRMKSMYGGFMQRKEIKGLLIDNIKECVPYLIPNGNFYRERTYVGNFDGNTITVKIVGKETGNWRNFTKGISGDIIDLWTLVKGDINSAKKWLNTKENTTEHKITSFSARHYLNDKSPMPKDIIGPRILTPGGLLVIGGTPKIGKSNFLLSMLVHLAAGVSFLGMKPAKPLKIFYLQNEMEYDYIRERLQKLRISKKTLDAGTENLVITKKVQLTLNVEKIKEIMSENLDVKTVDLIVIDSVFDYRSMISFLQNSIDELRSITNPAAGVIVTHYTKKVSTTTLKKNPFQALSGANVLRSLYTSGVMIFRPERNTLQLMYELKNGKPIPTKFINMVNGRWIATA</sequence>
<proteinExistence type="predicted"/>